<sequence>MDKFVINNDYASVFLLTYSKTQLHYMRICINAFLNSAGGNIFLGLTQDCEPRGVQLTQALKEDIKAAVSIFISSFVPNVEPELVSTDFHLVQQITKSQATYVVQITVLPSKREIIFTSIAHSEAYIFNKKPVNLTADQLIQRFQESRQTCIYLETSYKKIDEQSQLVHTALDFIENSLKPTKIVVIQGPSNSGKTYISRRIFDHVEYEHKLQIDFLQYQFVNDIYLELIQQVNPSLKLKLKTNHLKLIPLNETAPTPSSLDELFSQQYISSDEKRCPVLRSVLHNECINKQVLYFFDSVNTTLNDIVNKGAAGVYIVVCEDAGKLRLEEEFAVDIIVLHTQEMNTQQLKQITINKGIQNISDEKLAELINKYGYDVKAIIYNLQTGLELETEQLQASESEFALLKKVCVIPGRFSLKFILNQIKTFENLIMINKFLQKANGFFSMPKQYRIKVIEQLSDDEVQQVSQNVVDFSIAELQILNEKHNFILSKSKVPHFDVQSRIMAMEISSFIVNNLKILQTALASSLKYQYKCCELYKEISVFVSNRLPMQTIEMIKLIKKENNLMGSTSTSEAE</sequence>
<dbReference type="InterPro" id="IPR027417">
    <property type="entry name" value="P-loop_NTPase"/>
</dbReference>
<dbReference type="AlphaFoldDB" id="A0AA86TYV5"/>
<dbReference type="SUPFAM" id="SSF52540">
    <property type="entry name" value="P-loop containing nucleoside triphosphate hydrolases"/>
    <property type="match status" value="1"/>
</dbReference>
<proteinExistence type="predicted"/>
<dbReference type="Proteomes" id="UP001642409">
    <property type="component" value="Unassembled WGS sequence"/>
</dbReference>
<feature type="domain" description="Schlafen AlbA-2" evidence="1">
    <location>
        <begin position="30"/>
        <end position="114"/>
    </location>
</feature>
<dbReference type="EMBL" id="CAXDID020000427">
    <property type="protein sequence ID" value="CAL6090329.1"/>
    <property type="molecule type" value="Genomic_DNA"/>
</dbReference>
<reference evidence="3" key="1">
    <citation type="submission" date="2023-06" db="EMBL/GenBank/DDBJ databases">
        <authorList>
            <person name="Kurt Z."/>
        </authorList>
    </citation>
    <scope>NUCLEOTIDE SEQUENCE</scope>
</reference>
<dbReference type="EMBL" id="CATOUU010000291">
    <property type="protein sequence ID" value="CAI9923663.1"/>
    <property type="molecule type" value="Genomic_DNA"/>
</dbReference>
<organism evidence="3">
    <name type="scientific">Hexamita inflata</name>
    <dbReference type="NCBI Taxonomy" id="28002"/>
    <lineage>
        <taxon>Eukaryota</taxon>
        <taxon>Metamonada</taxon>
        <taxon>Diplomonadida</taxon>
        <taxon>Hexamitidae</taxon>
        <taxon>Hexamitinae</taxon>
        <taxon>Hexamita</taxon>
    </lineage>
</organism>
<dbReference type="Pfam" id="PF04326">
    <property type="entry name" value="SLFN_AlbA_2"/>
    <property type="match status" value="1"/>
</dbReference>
<keyword evidence="6" id="KW-1185">Reference proteome</keyword>
<evidence type="ECO:0000313" key="2">
    <source>
        <dbReference type="EMBL" id="CAI9923663.1"/>
    </source>
</evidence>
<evidence type="ECO:0000313" key="4">
    <source>
        <dbReference type="EMBL" id="CAL6090329.1"/>
    </source>
</evidence>
<dbReference type="Gene3D" id="3.40.50.300">
    <property type="entry name" value="P-loop containing nucleotide triphosphate hydrolases"/>
    <property type="match status" value="1"/>
</dbReference>
<comment type="caution">
    <text evidence="3">The sequence shown here is derived from an EMBL/GenBank/DDBJ whole genome shotgun (WGS) entry which is preliminary data.</text>
</comment>
<evidence type="ECO:0000313" key="5">
    <source>
        <dbReference type="EMBL" id="CAL6104698.1"/>
    </source>
</evidence>
<dbReference type="EMBL" id="CATOUU010000346">
    <property type="protein sequence ID" value="CAI9925633.1"/>
    <property type="molecule type" value="Genomic_DNA"/>
</dbReference>
<dbReference type="EMBL" id="CAXDID020000586">
    <property type="protein sequence ID" value="CAL6104698.1"/>
    <property type="molecule type" value="Genomic_DNA"/>
</dbReference>
<protein>
    <submittedName>
        <fullName evidence="3">Divergent AAA domain-containing protein</fullName>
    </submittedName>
    <submittedName>
        <fullName evidence="4">Divergent_AAA domain-containing protein</fullName>
    </submittedName>
</protein>
<evidence type="ECO:0000259" key="1">
    <source>
        <dbReference type="Pfam" id="PF04326"/>
    </source>
</evidence>
<dbReference type="InterPro" id="IPR007421">
    <property type="entry name" value="Schlafen_AlbA_2_dom"/>
</dbReference>
<gene>
    <name evidence="2" type="ORF">HINF_LOCUS11308</name>
    <name evidence="3" type="ORF">HINF_LOCUS13278</name>
    <name evidence="4" type="ORF">HINF_LOCUS65257</name>
    <name evidence="5" type="ORF">HINF_LOCUS72907</name>
</gene>
<accession>A0AA86TYV5</accession>
<evidence type="ECO:0000313" key="6">
    <source>
        <dbReference type="Proteomes" id="UP001642409"/>
    </source>
</evidence>
<reference evidence="4 6" key="2">
    <citation type="submission" date="2024-07" db="EMBL/GenBank/DDBJ databases">
        <authorList>
            <person name="Akdeniz Z."/>
        </authorList>
    </citation>
    <scope>NUCLEOTIDE SEQUENCE [LARGE SCALE GENOMIC DNA]</scope>
</reference>
<evidence type="ECO:0000313" key="3">
    <source>
        <dbReference type="EMBL" id="CAI9925633.1"/>
    </source>
</evidence>
<name>A0AA86TYV5_9EUKA</name>